<keyword evidence="4" id="KW-1185">Reference proteome</keyword>
<dbReference type="Pfam" id="PF00440">
    <property type="entry name" value="TetR_N"/>
    <property type="match status" value="1"/>
</dbReference>
<feature type="domain" description="HTH tetR-type" evidence="2">
    <location>
        <begin position="16"/>
        <end position="59"/>
    </location>
</feature>
<protein>
    <submittedName>
        <fullName evidence="3">TetR/AcrR family transcriptional regulator</fullName>
    </submittedName>
</protein>
<evidence type="ECO:0000313" key="4">
    <source>
        <dbReference type="Proteomes" id="UP000772618"/>
    </source>
</evidence>
<dbReference type="RefSeq" id="WP_254151553.1">
    <property type="nucleotide sequence ID" value="NZ_JAHESD010000002.1"/>
</dbReference>
<accession>A0ABS5VK80</accession>
<proteinExistence type="predicted"/>
<evidence type="ECO:0000259" key="2">
    <source>
        <dbReference type="Pfam" id="PF00440"/>
    </source>
</evidence>
<name>A0ABS5VK80_9BACT</name>
<reference evidence="3 4" key="1">
    <citation type="submission" date="2021-05" db="EMBL/GenBank/DDBJ databases">
        <title>A Polyphasic approach of four new species of the genus Ohtaekwangia: Ohtaekwangia histidinii sp. nov., Ohtaekwangia cretensis sp. nov., Ohtaekwangia indiensis sp. nov., Ohtaekwangia reichenbachii sp. nov. from diverse environment.</title>
        <authorList>
            <person name="Octaviana S."/>
        </authorList>
    </citation>
    <scope>NUCLEOTIDE SEQUENCE [LARGE SCALE GENOMIC DNA]</scope>
    <source>
        <strain evidence="3 4">PWU20</strain>
    </source>
</reference>
<keyword evidence="1" id="KW-0238">DNA-binding</keyword>
<dbReference type="Gene3D" id="1.10.357.10">
    <property type="entry name" value="Tetracycline Repressor, domain 2"/>
    <property type="match status" value="1"/>
</dbReference>
<dbReference type="SUPFAM" id="SSF46689">
    <property type="entry name" value="Homeodomain-like"/>
    <property type="match status" value="1"/>
</dbReference>
<dbReference type="InterPro" id="IPR001647">
    <property type="entry name" value="HTH_TetR"/>
</dbReference>
<evidence type="ECO:0000313" key="3">
    <source>
        <dbReference type="EMBL" id="MBT1701853.1"/>
    </source>
</evidence>
<dbReference type="InterPro" id="IPR009057">
    <property type="entry name" value="Homeodomain-like_sf"/>
</dbReference>
<dbReference type="Proteomes" id="UP000772618">
    <property type="component" value="Unassembled WGS sequence"/>
</dbReference>
<gene>
    <name evidence="3" type="ORF">KK060_01090</name>
</gene>
<dbReference type="EMBL" id="JAHESD010000002">
    <property type="protein sequence ID" value="MBT1701853.1"/>
    <property type="molecule type" value="Genomic_DNA"/>
</dbReference>
<comment type="caution">
    <text evidence="3">The sequence shown here is derived from an EMBL/GenBank/DDBJ whole genome shotgun (WGS) entry which is preliminary data.</text>
</comment>
<evidence type="ECO:0000256" key="1">
    <source>
        <dbReference type="ARBA" id="ARBA00023125"/>
    </source>
</evidence>
<organism evidence="3 4">
    <name type="scientific">Chryseosolibacter indicus</name>
    <dbReference type="NCBI Taxonomy" id="2782351"/>
    <lineage>
        <taxon>Bacteria</taxon>
        <taxon>Pseudomonadati</taxon>
        <taxon>Bacteroidota</taxon>
        <taxon>Cytophagia</taxon>
        <taxon>Cytophagales</taxon>
        <taxon>Chryseotaleaceae</taxon>
        <taxon>Chryseosolibacter</taxon>
    </lineage>
</organism>
<sequence length="210" mass="24402">MSLRKEKAARLKVQVLEHTLKLVGKKAFDEIYVEDICEKVKISKVTFFKYFPQKEDVLLYHFRIWCLARAVDLRQKPKEGMQGIYYLLDKLSEECESHPGLMLSFIGYLSDFKRPPKPFPVKAEEKKLLFSDIEDITSIEILSLEQMLEKFTLESVSKKEITRTNSTKDITSLFLTTFLGSIITAHITQQSPLKPFFRRNLDNVMRGLTG</sequence>